<dbReference type="AlphaFoldDB" id="A0ABD1SFH2"/>
<sequence>MILFHVTTAAEEAAAATEEVETAAAVVEVVAVAAMVGVVVAARSGCLQKLKKGVSAYPGIECSGQIIAVSAIVTQWKVGDQVYALVNRGGYAEEVVVPSGQLLSVPRSVSLEDAASLPVVVVATVVMTLAYLQFKLQNIKEQRC</sequence>
<dbReference type="Gene3D" id="3.90.180.10">
    <property type="entry name" value="Medium-chain alcohol dehydrogenases, catalytic domain"/>
    <property type="match status" value="1"/>
</dbReference>
<dbReference type="PANTHER" id="PTHR48106">
    <property type="entry name" value="QUINONE OXIDOREDUCTASE PIG3-RELATED"/>
    <property type="match status" value="1"/>
</dbReference>
<evidence type="ECO:0000259" key="4">
    <source>
        <dbReference type="Pfam" id="PF08240"/>
    </source>
</evidence>
<accession>A0ABD1SFH2</accession>
<feature type="transmembrane region" description="Helical" evidence="3">
    <location>
        <begin position="54"/>
        <end position="73"/>
    </location>
</feature>
<keyword evidence="3" id="KW-0812">Transmembrane</keyword>
<name>A0ABD1SFH2_9LAMI</name>
<comment type="caution">
    <text evidence="5">The sequence shown here is derived from an EMBL/GenBank/DDBJ whole genome shotgun (WGS) entry which is preliminary data.</text>
</comment>
<gene>
    <name evidence="5" type="ORF">Adt_24781</name>
</gene>
<keyword evidence="3" id="KW-0472">Membrane</keyword>
<evidence type="ECO:0000256" key="1">
    <source>
        <dbReference type="ARBA" id="ARBA00022857"/>
    </source>
</evidence>
<feature type="domain" description="Alcohol dehydrogenase-like N-terminal" evidence="4">
    <location>
        <begin position="27"/>
        <end position="106"/>
    </location>
</feature>
<dbReference type="GO" id="GO:0016491">
    <property type="term" value="F:oxidoreductase activity"/>
    <property type="evidence" value="ECO:0007669"/>
    <property type="project" value="UniProtKB-KW"/>
</dbReference>
<dbReference type="Pfam" id="PF08240">
    <property type="entry name" value="ADH_N"/>
    <property type="match status" value="1"/>
</dbReference>
<dbReference type="EMBL" id="JBFOLK010000007">
    <property type="protein sequence ID" value="KAL2499231.1"/>
    <property type="molecule type" value="Genomic_DNA"/>
</dbReference>
<proteinExistence type="predicted"/>
<keyword evidence="2" id="KW-0560">Oxidoreductase</keyword>
<feature type="transmembrane region" description="Helical" evidence="3">
    <location>
        <begin position="114"/>
        <end position="134"/>
    </location>
</feature>
<evidence type="ECO:0000256" key="2">
    <source>
        <dbReference type="ARBA" id="ARBA00023002"/>
    </source>
</evidence>
<protein>
    <submittedName>
        <fullName evidence="5">Oxidoreductase</fullName>
    </submittedName>
</protein>
<evidence type="ECO:0000256" key="3">
    <source>
        <dbReference type="SAM" id="Phobius"/>
    </source>
</evidence>
<dbReference type="Proteomes" id="UP001604336">
    <property type="component" value="Unassembled WGS sequence"/>
</dbReference>
<organism evidence="5 6">
    <name type="scientific">Abeliophyllum distichum</name>
    <dbReference type="NCBI Taxonomy" id="126358"/>
    <lineage>
        <taxon>Eukaryota</taxon>
        <taxon>Viridiplantae</taxon>
        <taxon>Streptophyta</taxon>
        <taxon>Embryophyta</taxon>
        <taxon>Tracheophyta</taxon>
        <taxon>Spermatophyta</taxon>
        <taxon>Magnoliopsida</taxon>
        <taxon>eudicotyledons</taxon>
        <taxon>Gunneridae</taxon>
        <taxon>Pentapetalae</taxon>
        <taxon>asterids</taxon>
        <taxon>lamiids</taxon>
        <taxon>Lamiales</taxon>
        <taxon>Oleaceae</taxon>
        <taxon>Forsythieae</taxon>
        <taxon>Abeliophyllum</taxon>
    </lineage>
</organism>
<dbReference type="PANTHER" id="PTHR48106:SF8">
    <property type="entry name" value="OS02G0805600 PROTEIN"/>
    <property type="match status" value="1"/>
</dbReference>
<evidence type="ECO:0000313" key="5">
    <source>
        <dbReference type="EMBL" id="KAL2499231.1"/>
    </source>
</evidence>
<evidence type="ECO:0000313" key="6">
    <source>
        <dbReference type="Proteomes" id="UP001604336"/>
    </source>
</evidence>
<feature type="transmembrane region" description="Helical" evidence="3">
    <location>
        <begin position="25"/>
        <end position="42"/>
    </location>
</feature>
<keyword evidence="3" id="KW-1133">Transmembrane helix</keyword>
<dbReference type="SUPFAM" id="SSF50129">
    <property type="entry name" value="GroES-like"/>
    <property type="match status" value="1"/>
</dbReference>
<reference evidence="6" key="1">
    <citation type="submission" date="2024-07" db="EMBL/GenBank/DDBJ databases">
        <title>Two chromosome-level genome assemblies of Korean endemic species Abeliophyllum distichum and Forsythia ovata (Oleaceae).</title>
        <authorList>
            <person name="Jang H."/>
        </authorList>
    </citation>
    <scope>NUCLEOTIDE SEQUENCE [LARGE SCALE GENOMIC DNA]</scope>
</reference>
<dbReference type="InterPro" id="IPR011032">
    <property type="entry name" value="GroES-like_sf"/>
</dbReference>
<keyword evidence="6" id="KW-1185">Reference proteome</keyword>
<dbReference type="InterPro" id="IPR013154">
    <property type="entry name" value="ADH-like_N"/>
</dbReference>
<keyword evidence="1" id="KW-0521">NADP</keyword>